<evidence type="ECO:0000259" key="3">
    <source>
        <dbReference type="Pfam" id="PF16220"/>
    </source>
</evidence>
<gene>
    <name evidence="5" type="ORF">EI167_07490</name>
</gene>
<comment type="caution">
    <text evidence="5">The sequence shown here is derived from an EMBL/GenBank/DDBJ whole genome shotgun (WGS) entry which is preliminary data.</text>
</comment>
<reference evidence="5 6" key="1">
    <citation type="submission" date="2020-07" db="EMBL/GenBank/DDBJ databases">
        <title>Halophilic bacteria isolated from french cheeses.</title>
        <authorList>
            <person name="Kothe C.I."/>
            <person name="Farah-Kraiem B."/>
            <person name="Renault P."/>
            <person name="Dridi B."/>
        </authorList>
    </citation>
    <scope>NUCLEOTIDE SEQUENCE [LARGE SCALE GENOMIC DNA]</scope>
    <source>
        <strain evidence="5 6">FME14</strain>
    </source>
</reference>
<dbReference type="Gene3D" id="2.60.120.1440">
    <property type="match status" value="1"/>
</dbReference>
<keyword evidence="1" id="KW-0472">Membrane</keyword>
<feature type="domain" description="Protein FecR C-terminal" evidence="4">
    <location>
        <begin position="235"/>
        <end position="293"/>
    </location>
</feature>
<proteinExistence type="predicted"/>
<keyword evidence="6" id="KW-1185">Reference proteome</keyword>
<dbReference type="Gene3D" id="3.55.50.30">
    <property type="match status" value="1"/>
</dbReference>
<keyword evidence="1" id="KW-0812">Transmembrane</keyword>
<dbReference type="InterPro" id="IPR032623">
    <property type="entry name" value="FecR_N"/>
</dbReference>
<dbReference type="Pfam" id="PF16220">
    <property type="entry name" value="DUF4880"/>
    <property type="match status" value="1"/>
</dbReference>
<evidence type="ECO:0000313" key="6">
    <source>
        <dbReference type="Proteomes" id="UP000707245"/>
    </source>
</evidence>
<evidence type="ECO:0000256" key="1">
    <source>
        <dbReference type="SAM" id="Phobius"/>
    </source>
</evidence>
<dbReference type="EMBL" id="RRZA01000017">
    <property type="protein sequence ID" value="MBE0457297.1"/>
    <property type="molecule type" value="Genomic_DNA"/>
</dbReference>
<name>A0ABR9FKG8_9GAMM</name>
<keyword evidence="1" id="KW-1133">Transmembrane helix</keyword>
<dbReference type="Proteomes" id="UP000707245">
    <property type="component" value="Unassembled WGS sequence"/>
</dbReference>
<protein>
    <submittedName>
        <fullName evidence="5">FecR domain-containing protein</fullName>
    </submittedName>
</protein>
<feature type="domain" description="FecR N-terminal" evidence="3">
    <location>
        <begin position="17"/>
        <end position="55"/>
    </location>
</feature>
<feature type="domain" description="FecR protein" evidence="2">
    <location>
        <begin position="102"/>
        <end position="194"/>
    </location>
</feature>
<dbReference type="RefSeq" id="WP_192541278.1">
    <property type="nucleotide sequence ID" value="NZ_RRZA01000017.1"/>
</dbReference>
<dbReference type="PIRSF" id="PIRSF018266">
    <property type="entry name" value="FecR"/>
    <property type="match status" value="1"/>
</dbReference>
<dbReference type="PANTHER" id="PTHR30273">
    <property type="entry name" value="PERIPLASMIC SIGNAL SENSOR AND SIGMA FACTOR ACTIVATOR FECR-RELATED"/>
    <property type="match status" value="1"/>
</dbReference>
<feature type="transmembrane region" description="Helical" evidence="1">
    <location>
        <begin position="78"/>
        <end position="99"/>
    </location>
</feature>
<evidence type="ECO:0000313" key="5">
    <source>
        <dbReference type="EMBL" id="MBE0457297.1"/>
    </source>
</evidence>
<dbReference type="Pfam" id="PF04773">
    <property type="entry name" value="FecR"/>
    <property type="match status" value="1"/>
</dbReference>
<dbReference type="InterPro" id="IPR012373">
    <property type="entry name" value="Ferrdict_sens_TM"/>
</dbReference>
<dbReference type="Pfam" id="PF16344">
    <property type="entry name" value="FecR_C"/>
    <property type="match status" value="1"/>
</dbReference>
<dbReference type="PANTHER" id="PTHR30273:SF2">
    <property type="entry name" value="PROTEIN FECR"/>
    <property type="match status" value="1"/>
</dbReference>
<organism evidence="5 6">
    <name type="scientific">Pseudoalteromonas prydzensis</name>
    <dbReference type="NCBI Taxonomy" id="182141"/>
    <lineage>
        <taxon>Bacteria</taxon>
        <taxon>Pseudomonadati</taxon>
        <taxon>Pseudomonadota</taxon>
        <taxon>Gammaproteobacteria</taxon>
        <taxon>Alteromonadales</taxon>
        <taxon>Pseudoalteromonadaceae</taxon>
        <taxon>Pseudoalteromonas</taxon>
    </lineage>
</organism>
<evidence type="ECO:0000259" key="4">
    <source>
        <dbReference type="Pfam" id="PF16344"/>
    </source>
</evidence>
<evidence type="ECO:0000259" key="2">
    <source>
        <dbReference type="Pfam" id="PF04773"/>
    </source>
</evidence>
<dbReference type="InterPro" id="IPR032508">
    <property type="entry name" value="FecR_C"/>
</dbReference>
<dbReference type="InterPro" id="IPR006860">
    <property type="entry name" value="FecR"/>
</dbReference>
<accession>A0ABR9FKG8</accession>
<sequence>MNSKKNKTNDKERVIRQQAADWLLLVNENAAESQEQAFTLWLQRSPLHQKIWQQTLSSWQLIGQIPHSQKRKSRRGTVIAIAMAACFLFISLPWFNLYWQADVITATHETHRVLLPDDSEINLASNSAVSINFTSNQRTIKLIKGQAFFRVNRNPERPFVVLTKQAKVTVLGTEFDVETNSENSHIGVASGLVRVENDKTRIHINPGQQASVNHFAITTQEILRSQVSPWQAQRVFFKDRTLSDVVSTLERSYNGFILIADDTLATKRITASFKLNDIDEVINAIALTHDAKVIEISPYIRLIKQ</sequence>